<comment type="caution">
    <text evidence="4">The sequence shown here is derived from an EMBL/GenBank/DDBJ whole genome shotgun (WGS) entry which is preliminary data.</text>
</comment>
<evidence type="ECO:0000256" key="1">
    <source>
        <dbReference type="ARBA" id="ARBA00009670"/>
    </source>
</evidence>
<dbReference type="InterPro" id="IPR011009">
    <property type="entry name" value="Kinase-like_dom_sf"/>
</dbReference>
<dbReference type="PANTHER" id="PTHR10566:SF113">
    <property type="entry name" value="PROTEIN ACTIVITY OF BC1 COMPLEX KINASE 7, CHLOROPLASTIC"/>
    <property type="match status" value="1"/>
</dbReference>
<keyword evidence="2" id="KW-1133">Transmembrane helix</keyword>
<reference evidence="5" key="1">
    <citation type="journal article" date="2019" name="Int. J. Syst. Evol. Microbiol.">
        <title>The Global Catalogue of Microorganisms (GCM) 10K type strain sequencing project: providing services to taxonomists for standard genome sequencing and annotation.</title>
        <authorList>
            <consortium name="The Broad Institute Genomics Platform"/>
            <consortium name="The Broad Institute Genome Sequencing Center for Infectious Disease"/>
            <person name="Wu L."/>
            <person name="Ma J."/>
        </authorList>
    </citation>
    <scope>NUCLEOTIDE SEQUENCE [LARGE SCALE GENOMIC DNA]</scope>
    <source>
        <strain evidence="5">NBRC 113072</strain>
    </source>
</reference>
<dbReference type="EMBL" id="BSUO01000001">
    <property type="protein sequence ID" value="GMA41592.1"/>
    <property type="molecule type" value="Genomic_DNA"/>
</dbReference>
<dbReference type="CDD" id="cd05121">
    <property type="entry name" value="ABC1_ADCK3-like"/>
    <property type="match status" value="1"/>
</dbReference>
<sequence length="554" mass="59975">MLLVAWSVAFGVATLVVLEVIAPTGSLPNPLLFVRGLPSRLRRQRRYVQIVGIATRHGLSSRLGLGAHRDVQDSRRLARGLRLALTDGGVTFVKFGQMLSTRADLVGEDLAAELSLLTSEVEPVPWEAMRTALEGHIGAPLEEVFADLDPVPLAAASVGQVHAGRLHDDSDVVVKIQRPGANVQVAADLDILRRLARRVETRTDWGRDLGVSSLVEGFAVSLDEELDYRVEAANVRAIAPDPGEDAETLVHVPFVHERYSGRAVLVMERVRGVPISRADAELRRLSDGQRADLAASLLRLVLRQIVGTGVFHADLHGGNVLLQDDGRLALLDFGSVGRLDRSSRDAVARLMLAVDHDDAVAATDAVLLLLDRPEGLDDRRLEREIGSLLVRVRGGGATSGLFGDLFGLGVRHGFTVPGQVAAVFRAVGALEGTLAAIDPRIDFVESSRVAGAGLFTERFRPEEVRRTLESRLLQALPLVERLPRRLDAVGRQLEDGELSVRVRLLDDAEDRAFVTGLVREITMSIIAAACAVIAAVLLVSGVGPTRRRECRSIR</sequence>
<gene>
    <name evidence="4" type="primary">ubiB</name>
    <name evidence="4" type="ORF">GCM10025883_36370</name>
</gene>
<dbReference type="Pfam" id="PF03109">
    <property type="entry name" value="ABC1"/>
    <property type="match status" value="1"/>
</dbReference>
<keyword evidence="5" id="KW-1185">Reference proteome</keyword>
<dbReference type="SUPFAM" id="SSF56112">
    <property type="entry name" value="Protein kinase-like (PK-like)"/>
    <property type="match status" value="1"/>
</dbReference>
<feature type="transmembrane region" description="Helical" evidence="2">
    <location>
        <begin position="521"/>
        <end position="544"/>
    </location>
</feature>
<keyword evidence="2" id="KW-0472">Membrane</keyword>
<dbReference type="InterPro" id="IPR050154">
    <property type="entry name" value="UbiB_kinase"/>
</dbReference>
<dbReference type="PANTHER" id="PTHR10566">
    <property type="entry name" value="CHAPERONE-ACTIVITY OF BC1 COMPLEX CABC1 -RELATED"/>
    <property type="match status" value="1"/>
</dbReference>
<evidence type="ECO:0000259" key="3">
    <source>
        <dbReference type="Pfam" id="PF03109"/>
    </source>
</evidence>
<organism evidence="4 5">
    <name type="scientific">Mobilicoccus caccae</name>
    <dbReference type="NCBI Taxonomy" id="1859295"/>
    <lineage>
        <taxon>Bacteria</taxon>
        <taxon>Bacillati</taxon>
        <taxon>Actinomycetota</taxon>
        <taxon>Actinomycetes</taxon>
        <taxon>Micrococcales</taxon>
        <taxon>Dermatophilaceae</taxon>
        <taxon>Mobilicoccus</taxon>
    </lineage>
</organism>
<protein>
    <submittedName>
        <fullName evidence="4">Ubiquinone biosynthesis protein UbiB</fullName>
    </submittedName>
</protein>
<evidence type="ECO:0000256" key="2">
    <source>
        <dbReference type="SAM" id="Phobius"/>
    </source>
</evidence>
<dbReference type="Proteomes" id="UP001157126">
    <property type="component" value="Unassembled WGS sequence"/>
</dbReference>
<dbReference type="InterPro" id="IPR004147">
    <property type="entry name" value="ABC1_dom"/>
</dbReference>
<accession>A0ABQ6IUN6</accession>
<comment type="similarity">
    <text evidence="1">Belongs to the protein kinase superfamily. ADCK protein kinase family.</text>
</comment>
<proteinExistence type="inferred from homology"/>
<evidence type="ECO:0000313" key="5">
    <source>
        <dbReference type="Proteomes" id="UP001157126"/>
    </source>
</evidence>
<name>A0ABQ6IUN6_9MICO</name>
<dbReference type="Gene3D" id="1.10.510.10">
    <property type="entry name" value="Transferase(Phosphotransferase) domain 1"/>
    <property type="match status" value="1"/>
</dbReference>
<keyword evidence="2" id="KW-0812">Transmembrane</keyword>
<keyword evidence="4" id="KW-0830">Ubiquinone</keyword>
<feature type="domain" description="ABC1 atypical kinase-like" evidence="3">
    <location>
        <begin position="117"/>
        <end position="359"/>
    </location>
</feature>
<evidence type="ECO:0000313" key="4">
    <source>
        <dbReference type="EMBL" id="GMA41592.1"/>
    </source>
</evidence>